<evidence type="ECO:0000259" key="2">
    <source>
        <dbReference type="Pfam" id="PF02866"/>
    </source>
</evidence>
<dbReference type="AlphaFoldDB" id="A0A444XZL1"/>
<organism evidence="3 4">
    <name type="scientific">Arachis hypogaea</name>
    <name type="common">Peanut</name>
    <dbReference type="NCBI Taxonomy" id="3818"/>
    <lineage>
        <taxon>Eukaryota</taxon>
        <taxon>Viridiplantae</taxon>
        <taxon>Streptophyta</taxon>
        <taxon>Embryophyta</taxon>
        <taxon>Tracheophyta</taxon>
        <taxon>Spermatophyta</taxon>
        <taxon>Magnoliopsida</taxon>
        <taxon>eudicotyledons</taxon>
        <taxon>Gunneridae</taxon>
        <taxon>Pentapetalae</taxon>
        <taxon>rosids</taxon>
        <taxon>fabids</taxon>
        <taxon>Fabales</taxon>
        <taxon>Fabaceae</taxon>
        <taxon>Papilionoideae</taxon>
        <taxon>50 kb inversion clade</taxon>
        <taxon>dalbergioids sensu lato</taxon>
        <taxon>Dalbergieae</taxon>
        <taxon>Pterocarpus clade</taxon>
        <taxon>Arachis</taxon>
    </lineage>
</organism>
<dbReference type="GO" id="GO:0006108">
    <property type="term" value="P:malate metabolic process"/>
    <property type="evidence" value="ECO:0007669"/>
    <property type="project" value="InterPro"/>
</dbReference>
<dbReference type="GO" id="GO:0016616">
    <property type="term" value="F:oxidoreductase activity, acting on the CH-OH group of donors, NAD or NADP as acceptor"/>
    <property type="evidence" value="ECO:0007669"/>
    <property type="project" value="InterPro"/>
</dbReference>
<gene>
    <name evidence="3" type="ORF">Ahy_B08g090097</name>
</gene>
<dbReference type="SUPFAM" id="SSF56327">
    <property type="entry name" value="LDH C-terminal domain-like"/>
    <property type="match status" value="1"/>
</dbReference>
<comment type="caution">
    <text evidence="3">The sequence shown here is derived from an EMBL/GenBank/DDBJ whole genome shotgun (WGS) entry which is preliminary data.</text>
</comment>
<dbReference type="Gene3D" id="3.90.110.10">
    <property type="entry name" value="Lactate dehydrogenase/glycoside hydrolase, family 4, C-terminal"/>
    <property type="match status" value="1"/>
</dbReference>
<dbReference type="InterPro" id="IPR022383">
    <property type="entry name" value="Lactate/malate_DH_C"/>
</dbReference>
<dbReference type="STRING" id="3818.A0A444XZL1"/>
<keyword evidence="4" id="KW-1185">Reference proteome</keyword>
<evidence type="ECO:0000313" key="3">
    <source>
        <dbReference type="EMBL" id="RYQ95089.1"/>
    </source>
</evidence>
<dbReference type="EMBL" id="SDMP01000018">
    <property type="protein sequence ID" value="RYQ95089.1"/>
    <property type="molecule type" value="Genomic_DNA"/>
</dbReference>
<reference evidence="3 4" key="1">
    <citation type="submission" date="2019-01" db="EMBL/GenBank/DDBJ databases">
        <title>Sequencing of cultivated peanut Arachis hypogaea provides insights into genome evolution and oil improvement.</title>
        <authorList>
            <person name="Chen X."/>
        </authorList>
    </citation>
    <scope>NUCLEOTIDE SEQUENCE [LARGE SCALE GENOMIC DNA]</scope>
    <source>
        <strain evidence="4">cv. Fuhuasheng</strain>
        <tissue evidence="3">Leaves</tissue>
    </source>
</reference>
<dbReference type="GO" id="GO:0016615">
    <property type="term" value="F:malate dehydrogenase activity"/>
    <property type="evidence" value="ECO:0007669"/>
    <property type="project" value="InterPro"/>
</dbReference>
<name>A0A444XZL1_ARAHY</name>
<evidence type="ECO:0000256" key="1">
    <source>
        <dbReference type="ARBA" id="ARBA00023002"/>
    </source>
</evidence>
<proteinExistence type="predicted"/>
<protein>
    <recommendedName>
        <fullName evidence="2">Lactate/malate dehydrogenase C-terminal domain-containing protein</fullName>
    </recommendedName>
</protein>
<dbReference type="Pfam" id="PF02866">
    <property type="entry name" value="Ldh_1_C"/>
    <property type="match status" value="1"/>
</dbReference>
<evidence type="ECO:0000313" key="4">
    <source>
        <dbReference type="Proteomes" id="UP000289738"/>
    </source>
</evidence>
<dbReference type="PANTHER" id="PTHR23382">
    <property type="entry name" value="MALATE DEHYDROGENASE"/>
    <property type="match status" value="1"/>
</dbReference>
<dbReference type="InterPro" id="IPR015955">
    <property type="entry name" value="Lactate_DH/Glyco_Ohase_4_C"/>
</dbReference>
<keyword evidence="1" id="KW-0560">Oxidoreductase</keyword>
<dbReference type="InterPro" id="IPR010945">
    <property type="entry name" value="Malate_DH_type2"/>
</dbReference>
<feature type="domain" description="Lactate/malate dehydrogenase C-terminal" evidence="2">
    <location>
        <begin position="83"/>
        <end position="160"/>
    </location>
</feature>
<dbReference type="Proteomes" id="UP000289738">
    <property type="component" value="Chromosome B08"/>
</dbReference>
<accession>A0A444XZL1</accession>
<sequence>MALKGANVMRATEGARATRAAAAATAENVTSSRERDGRDSVFHRCRRRSCRKISSLTSATAIRWSSSSTGSRITVLVLIQIGMVPDFLNAKIDGLLVIDVIRDHKWLEEEFTEKVQKRGGVLIQKWGRSSAASTAVSIIDAIRSLITPTPKSDWFSTGTFVGVDRGTPFAFFGNRNRGVDLKTSLLLVEPDDVKIVGASGIMIEVSEGGGGVKMERGRVKGEKSQENIALIALLHGEDHLMFLMLLQFLVFYFQRS</sequence>